<dbReference type="Proteomes" id="UP000502823">
    <property type="component" value="Unassembled WGS sequence"/>
</dbReference>
<evidence type="ECO:0000313" key="2">
    <source>
        <dbReference type="Proteomes" id="UP000502823"/>
    </source>
</evidence>
<protein>
    <submittedName>
        <fullName evidence="1">Uncharacterized protein</fullName>
    </submittedName>
</protein>
<dbReference type="AlphaFoldDB" id="A0A6L2Q7E6"/>
<dbReference type="GO" id="GO:0003676">
    <property type="term" value="F:nucleic acid binding"/>
    <property type="evidence" value="ECO:0007669"/>
    <property type="project" value="InterPro"/>
</dbReference>
<keyword evidence="2" id="KW-1185">Reference proteome</keyword>
<dbReference type="OrthoDB" id="6622349at2759"/>
<dbReference type="PANTHER" id="PTHR47326">
    <property type="entry name" value="TRANSPOSABLE ELEMENT TC3 TRANSPOSASE-LIKE PROTEIN"/>
    <property type="match status" value="1"/>
</dbReference>
<dbReference type="EMBL" id="BLKM01002677">
    <property type="protein sequence ID" value="GFG40851.1"/>
    <property type="molecule type" value="Genomic_DNA"/>
</dbReference>
<proteinExistence type="predicted"/>
<sequence>MTEILHERRRSGAWFPSYGLLPSKETMQSIHLESPCRYFGDRLLGPYCLPPRLNGAVYHDFLRNFLPELLQDVDLQTRIHLWFKHDGAPQHFIVAFRKFLNNVFPD</sequence>
<organism evidence="1 2">
    <name type="scientific">Coptotermes formosanus</name>
    <name type="common">Formosan subterranean termite</name>
    <dbReference type="NCBI Taxonomy" id="36987"/>
    <lineage>
        <taxon>Eukaryota</taxon>
        <taxon>Metazoa</taxon>
        <taxon>Ecdysozoa</taxon>
        <taxon>Arthropoda</taxon>
        <taxon>Hexapoda</taxon>
        <taxon>Insecta</taxon>
        <taxon>Pterygota</taxon>
        <taxon>Neoptera</taxon>
        <taxon>Polyneoptera</taxon>
        <taxon>Dictyoptera</taxon>
        <taxon>Blattodea</taxon>
        <taxon>Blattoidea</taxon>
        <taxon>Termitoidae</taxon>
        <taxon>Rhinotermitidae</taxon>
        <taxon>Coptotermes</taxon>
    </lineage>
</organism>
<name>A0A6L2Q7E6_COPFO</name>
<dbReference type="InParanoid" id="A0A6L2Q7E6"/>
<dbReference type="InterPro" id="IPR036397">
    <property type="entry name" value="RNaseH_sf"/>
</dbReference>
<comment type="caution">
    <text evidence="1">The sequence shown here is derived from an EMBL/GenBank/DDBJ whole genome shotgun (WGS) entry which is preliminary data.</text>
</comment>
<dbReference type="PANTHER" id="PTHR47326:SF1">
    <property type="entry name" value="HTH PSQ-TYPE DOMAIN-CONTAINING PROTEIN"/>
    <property type="match status" value="1"/>
</dbReference>
<dbReference type="Gene3D" id="3.30.420.10">
    <property type="entry name" value="Ribonuclease H-like superfamily/Ribonuclease H"/>
    <property type="match status" value="1"/>
</dbReference>
<evidence type="ECO:0000313" key="1">
    <source>
        <dbReference type="EMBL" id="GFG40851.1"/>
    </source>
</evidence>
<accession>A0A6L2Q7E6</accession>
<reference evidence="2" key="1">
    <citation type="submission" date="2020-01" db="EMBL/GenBank/DDBJ databases">
        <title>Draft genome sequence of the Termite Coptotermes fromosanus.</title>
        <authorList>
            <person name="Itakura S."/>
            <person name="Yosikawa Y."/>
            <person name="Umezawa K."/>
        </authorList>
    </citation>
    <scope>NUCLEOTIDE SEQUENCE [LARGE SCALE GENOMIC DNA]</scope>
</reference>
<gene>
    <name evidence="1" type="ORF">Cfor_05350</name>
</gene>